<dbReference type="InterPro" id="IPR018656">
    <property type="entry name" value="DUF2087"/>
</dbReference>
<feature type="domain" description="DUF2087" evidence="1">
    <location>
        <begin position="24"/>
        <end position="98"/>
    </location>
</feature>
<accession>A0A0P6Z3H9</accession>
<dbReference type="AlphaFoldDB" id="A0A0P6Z3H9"/>
<proteinExistence type="predicted"/>
<comment type="caution">
    <text evidence="2">The sequence shown here is derived from an EMBL/GenBank/DDBJ whole genome shotgun (WGS) entry which is preliminary data.</text>
</comment>
<dbReference type="EMBL" id="LGCM01000002">
    <property type="protein sequence ID" value="KPL91797.1"/>
    <property type="molecule type" value="Genomic_DNA"/>
</dbReference>
<dbReference type="OrthoDB" id="529288at2"/>
<dbReference type="RefSeq" id="WP_062418018.1">
    <property type="nucleotide sequence ID" value="NZ_DF967974.1"/>
</dbReference>
<dbReference type="Proteomes" id="UP000050501">
    <property type="component" value="Unassembled WGS sequence"/>
</dbReference>
<reference evidence="2 3" key="1">
    <citation type="submission" date="2015-07" db="EMBL/GenBank/DDBJ databases">
        <title>Genome sequence of Levilinea saccharolytica DSM 16555.</title>
        <authorList>
            <person name="Hemp J."/>
            <person name="Ward L.M."/>
            <person name="Pace L.A."/>
            <person name="Fischer W.W."/>
        </authorList>
    </citation>
    <scope>NUCLEOTIDE SEQUENCE [LARGE SCALE GENOMIC DNA]</scope>
    <source>
        <strain evidence="2 3">KIBI-1</strain>
    </source>
</reference>
<gene>
    <name evidence="2" type="ORF">ADN01_00500</name>
</gene>
<evidence type="ECO:0000313" key="3">
    <source>
        <dbReference type="Proteomes" id="UP000050501"/>
    </source>
</evidence>
<keyword evidence="3" id="KW-1185">Reference proteome</keyword>
<dbReference type="Pfam" id="PF09860">
    <property type="entry name" value="DUF2087"/>
    <property type="match status" value="1"/>
</dbReference>
<evidence type="ECO:0000313" key="2">
    <source>
        <dbReference type="EMBL" id="KPL91797.1"/>
    </source>
</evidence>
<organism evidence="2 3">
    <name type="scientific">Levilinea saccharolytica</name>
    <dbReference type="NCBI Taxonomy" id="229921"/>
    <lineage>
        <taxon>Bacteria</taxon>
        <taxon>Bacillati</taxon>
        <taxon>Chloroflexota</taxon>
        <taxon>Anaerolineae</taxon>
        <taxon>Anaerolineales</taxon>
        <taxon>Anaerolineaceae</taxon>
        <taxon>Levilinea</taxon>
    </lineage>
</organism>
<protein>
    <recommendedName>
        <fullName evidence="1">DUF2087 domain-containing protein</fullName>
    </recommendedName>
</protein>
<name>A0A0P6Z3H9_9CHLR</name>
<evidence type="ECO:0000259" key="1">
    <source>
        <dbReference type="Pfam" id="PF09860"/>
    </source>
</evidence>
<sequence>MSETIHITAEQFTKRLVHLCLRGLLNIPKDLTDQHILLKSAALSIGTAGPLTEKELNDPLQAWLDMVNAAAEIDRVSLRRWMVDMGYLSRDAVGSRYEVRPCGVNLAEFDPAIDQFSTAEILQSAREEVERRKQAYLQKAKGT</sequence>